<feature type="transmembrane region" description="Helical" evidence="1">
    <location>
        <begin position="47"/>
        <end position="67"/>
    </location>
</feature>
<comment type="caution">
    <text evidence="2">The sequence shown here is derived from an EMBL/GenBank/DDBJ whole genome shotgun (WGS) entry which is preliminary data.</text>
</comment>
<evidence type="ECO:0000313" key="3">
    <source>
        <dbReference type="Proteomes" id="UP000708208"/>
    </source>
</evidence>
<reference evidence="2" key="1">
    <citation type="submission" date="2021-06" db="EMBL/GenBank/DDBJ databases">
        <authorList>
            <person name="Hodson N. C."/>
            <person name="Mongue J. A."/>
            <person name="Jaron S. K."/>
        </authorList>
    </citation>
    <scope>NUCLEOTIDE SEQUENCE</scope>
</reference>
<dbReference type="AlphaFoldDB" id="A0A8J2JL16"/>
<gene>
    <name evidence="2" type="ORF">AFUS01_LOCUS11546</name>
</gene>
<keyword evidence="1" id="KW-0472">Membrane</keyword>
<name>A0A8J2JL16_9HEXA</name>
<sequence length="147" mass="16527">MVRPPCILQDKGGMYLLNTSRREINFVRSLVFRLSRPVFPRFKMAKFVMSTAVLIGILCFVAVCVTAQRFGQSGDQGYPRRDGRGDTNIPCYRPGYFVGAPDGCNRCYCELDRKLSSTCSRAFCPPGFPSGSGRRQYSQPNTIFDRS</sequence>
<proteinExistence type="predicted"/>
<dbReference type="EMBL" id="CAJVCH010089082">
    <property type="protein sequence ID" value="CAG7722407.1"/>
    <property type="molecule type" value="Genomic_DNA"/>
</dbReference>
<accession>A0A8J2JL16</accession>
<evidence type="ECO:0000313" key="2">
    <source>
        <dbReference type="EMBL" id="CAG7722407.1"/>
    </source>
</evidence>
<keyword evidence="1" id="KW-0812">Transmembrane</keyword>
<evidence type="ECO:0000256" key="1">
    <source>
        <dbReference type="SAM" id="Phobius"/>
    </source>
</evidence>
<keyword evidence="1" id="KW-1133">Transmembrane helix</keyword>
<protein>
    <submittedName>
        <fullName evidence="2">Uncharacterized protein</fullName>
    </submittedName>
</protein>
<keyword evidence="3" id="KW-1185">Reference proteome</keyword>
<dbReference type="Proteomes" id="UP000708208">
    <property type="component" value="Unassembled WGS sequence"/>
</dbReference>
<dbReference type="OrthoDB" id="10496857at2759"/>
<organism evidence="2 3">
    <name type="scientific">Allacma fusca</name>
    <dbReference type="NCBI Taxonomy" id="39272"/>
    <lineage>
        <taxon>Eukaryota</taxon>
        <taxon>Metazoa</taxon>
        <taxon>Ecdysozoa</taxon>
        <taxon>Arthropoda</taxon>
        <taxon>Hexapoda</taxon>
        <taxon>Collembola</taxon>
        <taxon>Symphypleona</taxon>
        <taxon>Sminthuridae</taxon>
        <taxon>Allacma</taxon>
    </lineage>
</organism>